<accession>A0A834JYV2</accession>
<protein>
    <submittedName>
        <fullName evidence="1">Uncharacterized protein</fullName>
    </submittedName>
</protein>
<dbReference type="Proteomes" id="UP000617340">
    <property type="component" value="Unassembled WGS sequence"/>
</dbReference>
<reference evidence="1" key="1">
    <citation type="journal article" date="2020" name="G3 (Bethesda)">
        <title>High-Quality Assemblies for Three Invasive Social Wasps from the &lt;i&gt;Vespula&lt;/i&gt; Genus.</title>
        <authorList>
            <person name="Harrop T.W.R."/>
            <person name="Guhlin J."/>
            <person name="McLaughlin G.M."/>
            <person name="Permina E."/>
            <person name="Stockwell P."/>
            <person name="Gilligan J."/>
            <person name="Le Lec M.F."/>
            <person name="Gruber M.A.M."/>
            <person name="Quinn O."/>
            <person name="Lovegrove M."/>
            <person name="Duncan E.J."/>
            <person name="Remnant E.J."/>
            <person name="Van Eeckhoven J."/>
            <person name="Graham B."/>
            <person name="Knapp R.A."/>
            <person name="Langford K.W."/>
            <person name="Kronenberg Z."/>
            <person name="Press M.O."/>
            <person name="Eacker S.M."/>
            <person name="Wilson-Rankin E.E."/>
            <person name="Purcell J."/>
            <person name="Lester P.J."/>
            <person name="Dearden P.K."/>
        </authorList>
    </citation>
    <scope>NUCLEOTIDE SEQUENCE</scope>
    <source>
        <strain evidence="1">Linc-1</strain>
    </source>
</reference>
<proteinExistence type="predicted"/>
<dbReference type="AlphaFoldDB" id="A0A834JYV2"/>
<comment type="caution">
    <text evidence="1">The sequence shown here is derived from an EMBL/GenBank/DDBJ whole genome shotgun (WGS) entry which is preliminary data.</text>
</comment>
<name>A0A834JYV2_VESGE</name>
<gene>
    <name evidence="1" type="ORF">HZH68_010960</name>
</gene>
<organism evidence="1 2">
    <name type="scientific">Vespula germanica</name>
    <name type="common">German yellow jacket</name>
    <name type="synonym">Paravespula germanica</name>
    <dbReference type="NCBI Taxonomy" id="30212"/>
    <lineage>
        <taxon>Eukaryota</taxon>
        <taxon>Metazoa</taxon>
        <taxon>Ecdysozoa</taxon>
        <taxon>Arthropoda</taxon>
        <taxon>Hexapoda</taxon>
        <taxon>Insecta</taxon>
        <taxon>Pterygota</taxon>
        <taxon>Neoptera</taxon>
        <taxon>Endopterygota</taxon>
        <taxon>Hymenoptera</taxon>
        <taxon>Apocrita</taxon>
        <taxon>Aculeata</taxon>
        <taxon>Vespoidea</taxon>
        <taxon>Vespidae</taxon>
        <taxon>Vespinae</taxon>
        <taxon>Vespula</taxon>
    </lineage>
</organism>
<keyword evidence="2" id="KW-1185">Reference proteome</keyword>
<sequence>MSAGTDVVFSGASKGPTLFLSTFNCCLPPVELLGRAFMCGLLSGLLYQYISKLNAKWGYTASRDDNNMGPLADLYSSWFSCALDFEQVKCEVGIHGFERRQRCRVFDQPV</sequence>
<evidence type="ECO:0000313" key="1">
    <source>
        <dbReference type="EMBL" id="KAF7394141.1"/>
    </source>
</evidence>
<evidence type="ECO:0000313" key="2">
    <source>
        <dbReference type="Proteomes" id="UP000617340"/>
    </source>
</evidence>
<dbReference type="EMBL" id="JACSDZ010000010">
    <property type="protein sequence ID" value="KAF7394141.1"/>
    <property type="molecule type" value="Genomic_DNA"/>
</dbReference>